<dbReference type="PROSITE" id="PS51017">
    <property type="entry name" value="CCT"/>
    <property type="match status" value="1"/>
</dbReference>
<dbReference type="GO" id="GO:2000028">
    <property type="term" value="P:regulation of photoperiodism, flowering"/>
    <property type="evidence" value="ECO:0007669"/>
    <property type="project" value="TreeGrafter"/>
</dbReference>
<comment type="caution">
    <text evidence="6">The sequence shown here is derived from an EMBL/GenBank/DDBJ whole genome shotgun (WGS) entry which is preliminary data.</text>
</comment>
<evidence type="ECO:0000256" key="1">
    <source>
        <dbReference type="ARBA" id="ARBA00004123"/>
    </source>
</evidence>
<dbReference type="AlphaFoldDB" id="A0AAD8L6R8"/>
<dbReference type="GO" id="GO:0009909">
    <property type="term" value="P:regulation of flower development"/>
    <property type="evidence" value="ECO:0007669"/>
    <property type="project" value="InterPro"/>
</dbReference>
<dbReference type="Pfam" id="PF06203">
    <property type="entry name" value="CCT"/>
    <property type="match status" value="1"/>
</dbReference>
<evidence type="ECO:0000256" key="3">
    <source>
        <dbReference type="PROSITE-ProRule" id="PRU00357"/>
    </source>
</evidence>
<feature type="region of interest" description="Disordered" evidence="4">
    <location>
        <begin position="205"/>
        <end position="277"/>
    </location>
</feature>
<feature type="compositionally biased region" description="Basic residues" evidence="4">
    <location>
        <begin position="241"/>
        <end position="269"/>
    </location>
</feature>
<feature type="compositionally biased region" description="Basic and acidic residues" evidence="4">
    <location>
        <begin position="229"/>
        <end position="240"/>
    </location>
</feature>
<proteinExistence type="predicted"/>
<evidence type="ECO:0000256" key="2">
    <source>
        <dbReference type="ARBA" id="ARBA00023242"/>
    </source>
</evidence>
<evidence type="ECO:0000313" key="6">
    <source>
        <dbReference type="EMBL" id="KAK1435877.1"/>
    </source>
</evidence>
<evidence type="ECO:0000313" key="7">
    <source>
        <dbReference type="Proteomes" id="UP001229421"/>
    </source>
</evidence>
<name>A0AAD8L6R8_TARER</name>
<sequence length="277" mass="31385">MTQIHHNNVLLSSTSFLNYQSAPENTICGFSHASNNPVGNDQEAAAAAAQMAANEIDSWLLPIPCYNQIDGPLMNASHEHGQFDDLVHTKANYNQVNLNEAYGQSSTAELVEQQEHTLNFTQGFQNDYPTSAVQLQSVYESMYVDKAFKIFDDIKPQASLQPTGAGIIPEANFGTMNLRREWALNQFPFHPANLVEETVGIHSNSTTISSQQQNSRDDSKRPSQFPPTSRRERILRYFEKKKSRKYEKKVIHSSRKMYARNRPRVRGRFVRSSQTDA</sequence>
<feature type="domain" description="CCT" evidence="5">
    <location>
        <begin position="230"/>
        <end position="272"/>
    </location>
</feature>
<keyword evidence="7" id="KW-1185">Reference proteome</keyword>
<dbReference type="InterPro" id="IPR045281">
    <property type="entry name" value="CONSTANS-like"/>
</dbReference>
<dbReference type="PANTHER" id="PTHR31319">
    <property type="entry name" value="ZINC FINGER PROTEIN CONSTANS-LIKE 4"/>
    <property type="match status" value="1"/>
</dbReference>
<gene>
    <name evidence="6" type="ORF">QVD17_01649</name>
</gene>
<reference evidence="6" key="1">
    <citation type="journal article" date="2023" name="bioRxiv">
        <title>Improved chromosome-level genome assembly for marigold (Tagetes erecta).</title>
        <authorList>
            <person name="Jiang F."/>
            <person name="Yuan L."/>
            <person name="Wang S."/>
            <person name="Wang H."/>
            <person name="Xu D."/>
            <person name="Wang A."/>
            <person name="Fan W."/>
        </authorList>
    </citation>
    <scope>NUCLEOTIDE SEQUENCE</scope>
    <source>
        <strain evidence="6">WSJ</strain>
        <tissue evidence="6">Leaf</tissue>
    </source>
</reference>
<comment type="subcellular location">
    <subcellularLocation>
        <location evidence="1 3">Nucleus</location>
    </subcellularLocation>
</comment>
<dbReference type="InterPro" id="IPR010402">
    <property type="entry name" value="CCT_domain"/>
</dbReference>
<dbReference type="GO" id="GO:0005634">
    <property type="term" value="C:nucleus"/>
    <property type="evidence" value="ECO:0007669"/>
    <property type="project" value="UniProtKB-SubCell"/>
</dbReference>
<dbReference type="PANTHER" id="PTHR31319:SF39">
    <property type="entry name" value="ZINC FINGER PROTEIN CONSTANS-LIKE 1"/>
    <property type="match status" value="1"/>
</dbReference>
<accession>A0AAD8L6R8</accession>
<protein>
    <recommendedName>
        <fullName evidence="5">CCT domain-containing protein</fullName>
    </recommendedName>
</protein>
<evidence type="ECO:0000259" key="5">
    <source>
        <dbReference type="PROSITE" id="PS51017"/>
    </source>
</evidence>
<feature type="compositionally biased region" description="Low complexity" evidence="4">
    <location>
        <begin position="205"/>
        <end position="214"/>
    </location>
</feature>
<evidence type="ECO:0000256" key="4">
    <source>
        <dbReference type="SAM" id="MobiDB-lite"/>
    </source>
</evidence>
<dbReference type="EMBL" id="JAUHHV010000001">
    <property type="protein sequence ID" value="KAK1435877.1"/>
    <property type="molecule type" value="Genomic_DNA"/>
</dbReference>
<organism evidence="6 7">
    <name type="scientific">Tagetes erecta</name>
    <name type="common">African marigold</name>
    <dbReference type="NCBI Taxonomy" id="13708"/>
    <lineage>
        <taxon>Eukaryota</taxon>
        <taxon>Viridiplantae</taxon>
        <taxon>Streptophyta</taxon>
        <taxon>Embryophyta</taxon>
        <taxon>Tracheophyta</taxon>
        <taxon>Spermatophyta</taxon>
        <taxon>Magnoliopsida</taxon>
        <taxon>eudicotyledons</taxon>
        <taxon>Gunneridae</taxon>
        <taxon>Pentapetalae</taxon>
        <taxon>asterids</taxon>
        <taxon>campanulids</taxon>
        <taxon>Asterales</taxon>
        <taxon>Asteraceae</taxon>
        <taxon>Asteroideae</taxon>
        <taxon>Heliantheae alliance</taxon>
        <taxon>Tageteae</taxon>
        <taxon>Tagetes</taxon>
    </lineage>
</organism>
<keyword evidence="2 3" id="KW-0539">Nucleus</keyword>
<dbReference type="Proteomes" id="UP001229421">
    <property type="component" value="Unassembled WGS sequence"/>
</dbReference>
<dbReference type="GO" id="GO:0003700">
    <property type="term" value="F:DNA-binding transcription factor activity"/>
    <property type="evidence" value="ECO:0007669"/>
    <property type="project" value="TreeGrafter"/>
</dbReference>